<comment type="caution">
    <text evidence="4">The sequence shown here is derived from an EMBL/GenBank/DDBJ whole genome shotgun (WGS) entry which is preliminary data.</text>
</comment>
<evidence type="ECO:0000256" key="2">
    <source>
        <dbReference type="SAM" id="MobiDB-lite"/>
    </source>
</evidence>
<keyword evidence="1" id="KW-0862">Zinc</keyword>
<dbReference type="Proteomes" id="UP000283530">
    <property type="component" value="Unassembled WGS sequence"/>
</dbReference>
<dbReference type="AlphaFoldDB" id="A0A3S3MXA6"/>
<name>A0A3S3MXA6_9MAGN</name>
<keyword evidence="1" id="KW-0863">Zinc-finger</keyword>
<dbReference type="PANTHER" id="PTHR36055:SF1">
    <property type="entry name" value="C2H2-LIKE ZINC FINGER PROTEIN"/>
    <property type="match status" value="1"/>
</dbReference>
<gene>
    <name evidence="4" type="ORF">CKAN_02087800</name>
</gene>
<keyword evidence="5" id="KW-1185">Reference proteome</keyword>
<proteinExistence type="predicted"/>
<keyword evidence="1" id="KW-0479">Metal-binding</keyword>
<dbReference type="PROSITE" id="PS00028">
    <property type="entry name" value="ZINC_FINGER_C2H2_1"/>
    <property type="match status" value="1"/>
</dbReference>
<dbReference type="OrthoDB" id="191139at2759"/>
<dbReference type="InterPro" id="IPR013087">
    <property type="entry name" value="Znf_C2H2_type"/>
</dbReference>
<feature type="region of interest" description="Disordered" evidence="2">
    <location>
        <begin position="162"/>
        <end position="182"/>
    </location>
</feature>
<dbReference type="GO" id="GO:0008270">
    <property type="term" value="F:zinc ion binding"/>
    <property type="evidence" value="ECO:0007669"/>
    <property type="project" value="UniProtKB-KW"/>
</dbReference>
<feature type="region of interest" description="Disordered" evidence="2">
    <location>
        <begin position="508"/>
        <end position="542"/>
    </location>
</feature>
<reference evidence="4 5" key="1">
    <citation type="journal article" date="2019" name="Nat. Plants">
        <title>Stout camphor tree genome fills gaps in understanding of flowering plant genome evolution.</title>
        <authorList>
            <person name="Chaw S.M."/>
            <person name="Liu Y.C."/>
            <person name="Wu Y.W."/>
            <person name="Wang H.Y."/>
            <person name="Lin C.I."/>
            <person name="Wu C.S."/>
            <person name="Ke H.M."/>
            <person name="Chang L.Y."/>
            <person name="Hsu C.Y."/>
            <person name="Yang H.T."/>
            <person name="Sudianto E."/>
            <person name="Hsu M.H."/>
            <person name="Wu K.P."/>
            <person name="Wang L.N."/>
            <person name="Leebens-Mack J.H."/>
            <person name="Tsai I.J."/>
        </authorList>
    </citation>
    <scope>NUCLEOTIDE SEQUENCE [LARGE SCALE GENOMIC DNA]</scope>
    <source>
        <strain evidence="5">cv. Chaw 1501</strain>
        <tissue evidence="4">Young leaves</tissue>
    </source>
</reference>
<evidence type="ECO:0000259" key="3">
    <source>
        <dbReference type="PROSITE" id="PS50157"/>
    </source>
</evidence>
<dbReference type="STRING" id="337451.A0A3S3MXA6"/>
<evidence type="ECO:0000256" key="1">
    <source>
        <dbReference type="PROSITE-ProRule" id="PRU00042"/>
    </source>
</evidence>
<sequence>MLSAFPFSLSPPQSIRRFKGFSLLSIPLQFPQQDLRAIFFKSTVRRPIFDSQLMVTSKPVASCNPVAMTSEQKTGKSEKDVHDSLENVIRQAIVKDSFQSLSTASDYRRQWSQSFPALEQGASKFSKGQKVDGPDRKDWPLEYCNGVSSFASETNGIKDSLHPLSSLRGSGNSVKGTKNPSENMQSFKLPEAVVAFAQAAAKTNGEPEKYLHGWPLMSPPQMQKCDKCSREFCSFINYRRHIRVHRRSLNVDKLSLAEAEEIVSFKDVVLEEVAGSSIIKALASYTRKLGFSSLPLVYVKAGCCSARPPRFPISSQDFFSILDDASEKTFLCAGTALSVQKFVFDGDAGKIGLEMKNLVACTSFLVEQKLVKAWIADKDAEALRCQKLLVEEEEAAQKRQAELMERKRLKKLRQKEQRAREQIDGDKADLNVSSYTADCGSSAEMSNLPSESGLNFADVSSNSVPLLPPMPAQFMDAVAEVGVVCDLNHGDTDMEGSADLASSQNVDAQAHFQHRESQRKITVARRSSPKLSRNNPNGFHPVQLPALKSVTVQKHNYRDQRSASSSNGHKVWTPKTKLGGEEEASNVRGLIETGDQLDPSSGSEVLIGSISVMLGDRGSPQQDDFSAPALDHSVADHQNLRRNSAQVKHVKPDASQNVVERSMAKLWRPVSRHDIGGPVVLQGNEREDRVDGISENAVDLSGGSPVVCSSSDDSSSGCKDSLTVAANRALTDLRISSCVATAKAFLEQRWKGALAVGLVLSSKAEPPDCHENLGSRSAAAVLSLPSEGCVQSASSNTENQLAGVGPAMPIAATAGSTPKFRAKAEKGSRLKYVPKQRTRS</sequence>
<dbReference type="EMBL" id="QPKB01000009">
    <property type="protein sequence ID" value="RWR91711.1"/>
    <property type="molecule type" value="Genomic_DNA"/>
</dbReference>
<organism evidence="4 5">
    <name type="scientific">Cinnamomum micranthum f. kanehirae</name>
    <dbReference type="NCBI Taxonomy" id="337451"/>
    <lineage>
        <taxon>Eukaryota</taxon>
        <taxon>Viridiplantae</taxon>
        <taxon>Streptophyta</taxon>
        <taxon>Embryophyta</taxon>
        <taxon>Tracheophyta</taxon>
        <taxon>Spermatophyta</taxon>
        <taxon>Magnoliopsida</taxon>
        <taxon>Magnoliidae</taxon>
        <taxon>Laurales</taxon>
        <taxon>Lauraceae</taxon>
        <taxon>Cinnamomum</taxon>
    </lineage>
</organism>
<evidence type="ECO:0000313" key="4">
    <source>
        <dbReference type="EMBL" id="RWR91711.1"/>
    </source>
</evidence>
<feature type="domain" description="C2H2-type" evidence="3">
    <location>
        <begin position="223"/>
        <end position="245"/>
    </location>
</feature>
<accession>A0A3S3MXA6</accession>
<evidence type="ECO:0000313" key="5">
    <source>
        <dbReference type="Proteomes" id="UP000283530"/>
    </source>
</evidence>
<feature type="compositionally biased region" description="Polar residues" evidence="2">
    <location>
        <begin position="167"/>
        <end position="182"/>
    </location>
</feature>
<dbReference type="PROSITE" id="PS50157">
    <property type="entry name" value="ZINC_FINGER_C2H2_2"/>
    <property type="match status" value="1"/>
</dbReference>
<dbReference type="PANTHER" id="PTHR36055">
    <property type="entry name" value="C2H2-LIKE ZINC FINGER PROTEIN"/>
    <property type="match status" value="1"/>
</dbReference>
<protein>
    <submittedName>
        <fullName evidence="4">Zinc finger protein</fullName>
    </submittedName>
</protein>
<feature type="region of interest" description="Disordered" evidence="2">
    <location>
        <begin position="556"/>
        <end position="583"/>
    </location>
</feature>